<dbReference type="EMBL" id="CP027754">
    <property type="protein sequence ID" value="AZE53472.1"/>
    <property type="molecule type" value="Genomic_DNA"/>
</dbReference>
<dbReference type="AlphaFoldDB" id="A0A3G7U495"/>
<sequence>MSLKINVDDVSKVLASIQDLANKQVLVGIPASKAERQEGDDEPINNAQLGYIHEYGAPASNIPARPFLNPGIARTQESINNHLKKAAKAAMDGNSEKVDVELNATGLIAQAGARNEIASGNLAPLAPATIAARRRNGRTEDDPLVDTGQLRNSITYVIREKD</sequence>
<dbReference type="RefSeq" id="WP_124376576.1">
    <property type="nucleotide sequence ID" value="NZ_CP027754.1"/>
</dbReference>
<proteinExistence type="predicted"/>
<evidence type="ECO:0000313" key="1">
    <source>
        <dbReference type="EMBL" id="AZE53472.1"/>
    </source>
</evidence>
<dbReference type="Proteomes" id="UP000268696">
    <property type="component" value="Chromosome"/>
</dbReference>
<reference evidence="1 2" key="1">
    <citation type="submission" date="2018-03" db="EMBL/GenBank/DDBJ databases">
        <title>Diversity of phytobeneficial traits revealed by whole-genome analysis of worldwide-isolated phenazine-producing Pseudomonas spp.</title>
        <authorList>
            <person name="Biessy A."/>
            <person name="Novinscak A."/>
            <person name="Blom J."/>
            <person name="Leger G."/>
            <person name="Thomashow L.S."/>
            <person name="Cazorla F.M."/>
            <person name="Josic D."/>
            <person name="Filion M."/>
        </authorList>
    </citation>
    <scope>NUCLEOTIDE SEQUENCE [LARGE SCALE GENOMIC DNA]</scope>
    <source>
        <strain evidence="1 2">30B</strain>
    </source>
</reference>
<name>A0A3G7U495_9PSED</name>
<accession>A0A3G7U495</accession>
<gene>
    <name evidence="1" type="ORF">C4K03_1301</name>
</gene>
<organism evidence="1 2">
    <name type="scientific">Pseudomonas synxantha</name>
    <dbReference type="NCBI Taxonomy" id="47883"/>
    <lineage>
        <taxon>Bacteria</taxon>
        <taxon>Pseudomonadati</taxon>
        <taxon>Pseudomonadota</taxon>
        <taxon>Gammaproteobacteria</taxon>
        <taxon>Pseudomonadales</taxon>
        <taxon>Pseudomonadaceae</taxon>
        <taxon>Pseudomonas</taxon>
    </lineage>
</organism>
<protein>
    <submittedName>
        <fullName evidence="1">Phage protein</fullName>
    </submittedName>
</protein>
<evidence type="ECO:0000313" key="2">
    <source>
        <dbReference type="Proteomes" id="UP000268696"/>
    </source>
</evidence>